<sequence length="160" mass="17166">MILQNFHISLIYFAVISSALSAGIFFAFSTFVMRALALQPPASGIATMQSINVTVFNPWFYSAFFGPAVACVVLAIAALRSWEQPGAFYLLAGGLLYLAGTIGVTALGNVPLNDALAVMPPSSTEGAQLWSRYLTDWTFWNHVRTAAAFLAAAMFTCSLP</sequence>
<dbReference type="AlphaFoldDB" id="A0A928VMH1"/>
<proteinExistence type="predicted"/>
<keyword evidence="3" id="KW-1185">Reference proteome</keyword>
<dbReference type="Proteomes" id="UP000625316">
    <property type="component" value="Unassembled WGS sequence"/>
</dbReference>
<evidence type="ECO:0000256" key="1">
    <source>
        <dbReference type="SAM" id="Phobius"/>
    </source>
</evidence>
<organism evidence="2 3">
    <name type="scientific">Romeriopsis navalis LEGE 11480</name>
    <dbReference type="NCBI Taxonomy" id="2777977"/>
    <lineage>
        <taxon>Bacteria</taxon>
        <taxon>Bacillati</taxon>
        <taxon>Cyanobacteriota</taxon>
        <taxon>Cyanophyceae</taxon>
        <taxon>Leptolyngbyales</taxon>
        <taxon>Leptolyngbyaceae</taxon>
        <taxon>Romeriopsis</taxon>
        <taxon>Romeriopsis navalis</taxon>
    </lineage>
</organism>
<reference evidence="2" key="1">
    <citation type="submission" date="2020-10" db="EMBL/GenBank/DDBJ databases">
        <authorList>
            <person name="Castelo-Branco R."/>
            <person name="Eusebio N."/>
            <person name="Adriana R."/>
            <person name="Vieira A."/>
            <person name="Brugerolle De Fraissinette N."/>
            <person name="Rezende De Castro R."/>
            <person name="Schneider M.P."/>
            <person name="Vasconcelos V."/>
            <person name="Leao P.N."/>
        </authorList>
    </citation>
    <scope>NUCLEOTIDE SEQUENCE</scope>
    <source>
        <strain evidence="2">LEGE 11480</strain>
    </source>
</reference>
<dbReference type="Pfam" id="PF08592">
    <property type="entry name" value="Anthrone_oxy"/>
    <property type="match status" value="1"/>
</dbReference>
<dbReference type="InterPro" id="IPR013901">
    <property type="entry name" value="Anthrone_oxy"/>
</dbReference>
<protein>
    <submittedName>
        <fullName evidence="2">DUF1772 domain-containing protein</fullName>
    </submittedName>
</protein>
<name>A0A928VMH1_9CYAN</name>
<feature type="transmembrane region" description="Helical" evidence="1">
    <location>
        <begin position="58"/>
        <end position="79"/>
    </location>
</feature>
<evidence type="ECO:0000313" key="2">
    <source>
        <dbReference type="EMBL" id="MBE9031035.1"/>
    </source>
</evidence>
<gene>
    <name evidence="2" type="ORF">IQ266_14975</name>
</gene>
<comment type="caution">
    <text evidence="2">The sequence shown here is derived from an EMBL/GenBank/DDBJ whole genome shotgun (WGS) entry which is preliminary data.</text>
</comment>
<evidence type="ECO:0000313" key="3">
    <source>
        <dbReference type="Proteomes" id="UP000625316"/>
    </source>
</evidence>
<dbReference type="EMBL" id="JADEXQ010000051">
    <property type="protein sequence ID" value="MBE9031035.1"/>
    <property type="molecule type" value="Genomic_DNA"/>
</dbReference>
<dbReference type="RefSeq" id="WP_264325866.1">
    <property type="nucleotide sequence ID" value="NZ_JADEXQ010000051.1"/>
</dbReference>
<feature type="transmembrane region" description="Helical" evidence="1">
    <location>
        <begin position="86"/>
        <end position="107"/>
    </location>
</feature>
<keyword evidence="1" id="KW-1133">Transmembrane helix</keyword>
<accession>A0A928VMH1</accession>
<keyword evidence="1" id="KW-0812">Transmembrane</keyword>
<keyword evidence="1" id="KW-0472">Membrane</keyword>
<feature type="transmembrane region" description="Helical" evidence="1">
    <location>
        <begin position="12"/>
        <end position="38"/>
    </location>
</feature>